<reference evidence="11 14" key="2">
    <citation type="submission" date="2019-08" db="EMBL/GenBank/DDBJ databases">
        <title>The genome sequence of a newly discovered highly antifungal drug resistant Aspergillus species, Aspergillus tanneri NIH 1004.</title>
        <authorList>
            <person name="Mounaud S."/>
            <person name="Singh I."/>
            <person name="Joardar V."/>
            <person name="Pakala S."/>
            <person name="Pakala S."/>
            <person name="Venepally P."/>
            <person name="Chung J.K."/>
            <person name="Losada L."/>
            <person name="Nierman W.C."/>
        </authorList>
    </citation>
    <scope>NUCLEOTIDE SEQUENCE [LARGE SCALE GENOMIC DNA]</scope>
    <source>
        <strain evidence="11 14">NIH1004</strain>
    </source>
</reference>
<dbReference type="PANTHER" id="PTHR11474">
    <property type="entry name" value="TYROSINASE FAMILY MEMBER"/>
    <property type="match status" value="1"/>
</dbReference>
<keyword evidence="4" id="KW-0186">Copper</keyword>
<comment type="catalytic activity">
    <reaction evidence="6">
        <text>2 L-dopa + O2 = 2 L-dopaquinone + 2 H2O</text>
        <dbReference type="Rhea" id="RHEA:34287"/>
        <dbReference type="ChEBI" id="CHEBI:15377"/>
        <dbReference type="ChEBI" id="CHEBI:15379"/>
        <dbReference type="ChEBI" id="CHEBI:57504"/>
        <dbReference type="ChEBI" id="CHEBI:57924"/>
        <dbReference type="EC" id="1.14.18.1"/>
    </reaction>
</comment>
<evidence type="ECO:0000256" key="3">
    <source>
        <dbReference type="ARBA" id="ARBA00022723"/>
    </source>
</evidence>
<comment type="similarity">
    <text evidence="1">Belongs to the tyrosinase family.</text>
</comment>
<accession>A0A4S3J2W4</accession>
<protein>
    <recommendedName>
        <fullName evidence="2">tyrosinase</fullName>
        <ecNumber evidence="2">1.14.18.1</ecNumber>
    </recommendedName>
</protein>
<keyword evidence="3" id="KW-0479">Metal-binding</keyword>
<feature type="compositionally biased region" description="Basic and acidic residues" evidence="8">
    <location>
        <begin position="206"/>
        <end position="221"/>
    </location>
</feature>
<dbReference type="Proteomes" id="UP000308092">
    <property type="component" value="Unassembled WGS sequence"/>
</dbReference>
<evidence type="ECO:0000259" key="9">
    <source>
        <dbReference type="PROSITE" id="PS00497"/>
    </source>
</evidence>
<dbReference type="OrthoDB" id="1658288at2759"/>
<dbReference type="AlphaFoldDB" id="A0A4S3J2W4"/>
<dbReference type="PROSITE" id="PS00497">
    <property type="entry name" value="TYROSINASE_1"/>
    <property type="match status" value="1"/>
</dbReference>
<dbReference type="SUPFAM" id="SSF48056">
    <property type="entry name" value="Di-copper centre-containing domain"/>
    <property type="match status" value="1"/>
</dbReference>
<name>A0A4S3J2W4_9EURO</name>
<dbReference type="InterPro" id="IPR008922">
    <property type="entry name" value="Di-copper_centre_dom_sf"/>
</dbReference>
<evidence type="ECO:0000256" key="2">
    <source>
        <dbReference type="ARBA" id="ARBA00011906"/>
    </source>
</evidence>
<dbReference type="EMBL" id="SOSA01000698">
    <property type="protein sequence ID" value="THC89163.1"/>
    <property type="molecule type" value="Genomic_DNA"/>
</dbReference>
<dbReference type="STRING" id="1220188.A0A4S3J2W4"/>
<dbReference type="Gene3D" id="1.10.1280.10">
    <property type="entry name" value="Di-copper center containing domain from catechol oxidase"/>
    <property type="match status" value="1"/>
</dbReference>
<dbReference type="GO" id="GO:0004503">
    <property type="term" value="F:tyrosinase activity"/>
    <property type="evidence" value="ECO:0007669"/>
    <property type="project" value="UniProtKB-EC"/>
</dbReference>
<sequence length="615" mass="69377">MPSLVKRKDIARLSATELDKLVYAFYKLQVADPGHPGALNEDSFYVIAGYHGQPFRGGGYSKEEWWGGYCHHGNVLFPTWHRAYLRRLEEALINVSGFDDVAVPYWNEFDDTQGVPELFTRKTYTFQAGFNPKYGFNSGDITTKDGVITLQHNPLFSYKLQQGFFDNLKRLVTNKDKSETKVVDYSKGQDYETVRCPYSGLVGTPQDKKETKEHNSHIKEAEAPAKLNENVKAWLANESDDHVPGMSALYLWAVYTPNYTVFSNTTSAAKWNDDNYHREANWNNKFAVSLEKPHNGVHLAVGGYSLPDRDSTRPNYAGSNGDMGENDTASFDPIFFFHHCFIDLVFWMWQVTNGAEEELEIFEGYPGTSPIDNQGPTAFMPADSHLNMKTPLVPFKVNHDKYLTSEDVVNIKHLGYDYELHPVPVSGKDELTLSNLKEKAAEFNTAADKEASALPIVRFSGISRAQRPGSFVVCTVTDAGNGEEVVGVEPVFSRWHVPSCANCSNTLEVTGHHVLPRDLMVKSRKNAKLGDLPPKERHEVATDLAPKMKLKILENPRADLLERGRGQDKRQLNDLNPEEEPKRRKKERISIDPDPQIDVLKGMWTVGNRVLPLVH</sequence>
<evidence type="ECO:0000256" key="4">
    <source>
        <dbReference type="ARBA" id="ARBA00023008"/>
    </source>
</evidence>
<gene>
    <name evidence="11" type="ORF">ATNIH1004_005193</name>
    <name evidence="12" type="ORF">EYZ11_011394</name>
</gene>
<evidence type="ECO:0000313" key="12">
    <source>
        <dbReference type="EMBL" id="THC89163.1"/>
    </source>
</evidence>
<reference evidence="12 13" key="1">
    <citation type="submission" date="2019-03" db="EMBL/GenBank/DDBJ databases">
        <title>The genome sequence of a newly discovered highly antifungal drug resistant Aspergillus species, Aspergillus tanneri NIH 1004.</title>
        <authorList>
            <person name="Mounaud S."/>
            <person name="Singh I."/>
            <person name="Joardar V."/>
            <person name="Pakala S."/>
            <person name="Pakala S."/>
            <person name="Venepally P."/>
            <person name="Hoover J."/>
            <person name="Nierman W."/>
            <person name="Chung J."/>
            <person name="Losada L."/>
        </authorList>
    </citation>
    <scope>NUCLEOTIDE SEQUENCE [LARGE SCALE GENOMIC DNA]</scope>
    <source>
        <strain evidence="12 13">NIH1004</strain>
    </source>
</reference>
<evidence type="ECO:0000256" key="7">
    <source>
        <dbReference type="ARBA" id="ARBA00048881"/>
    </source>
</evidence>
<dbReference type="GO" id="GO:0046872">
    <property type="term" value="F:metal ion binding"/>
    <property type="evidence" value="ECO:0007669"/>
    <property type="project" value="UniProtKB-KW"/>
</dbReference>
<proteinExistence type="inferred from homology"/>
<evidence type="ECO:0000259" key="10">
    <source>
        <dbReference type="PROSITE" id="PS00498"/>
    </source>
</evidence>
<dbReference type="EC" id="1.14.18.1" evidence="2"/>
<dbReference type="GeneID" id="54327895"/>
<dbReference type="PROSITE" id="PS00498">
    <property type="entry name" value="TYROSINASE_2"/>
    <property type="match status" value="1"/>
</dbReference>
<feature type="compositionally biased region" description="Basic and acidic residues" evidence="8">
    <location>
        <begin position="562"/>
        <end position="572"/>
    </location>
</feature>
<dbReference type="InterPro" id="IPR002227">
    <property type="entry name" value="Tyrosinase_Cu-bd"/>
</dbReference>
<dbReference type="PANTHER" id="PTHR11474:SF76">
    <property type="entry name" value="SHKT DOMAIN-CONTAINING PROTEIN"/>
    <property type="match status" value="1"/>
</dbReference>
<dbReference type="VEuPathDB" id="FungiDB:EYZ11_011394"/>
<feature type="domain" description="Tyrosinase copper-binding" evidence="9">
    <location>
        <begin position="71"/>
        <end position="89"/>
    </location>
</feature>
<evidence type="ECO:0000313" key="14">
    <source>
        <dbReference type="Proteomes" id="UP000324241"/>
    </source>
</evidence>
<evidence type="ECO:0000313" key="13">
    <source>
        <dbReference type="Proteomes" id="UP000308092"/>
    </source>
</evidence>
<evidence type="ECO:0000313" key="11">
    <source>
        <dbReference type="EMBL" id="KAA8649292.1"/>
    </source>
</evidence>
<evidence type="ECO:0000256" key="5">
    <source>
        <dbReference type="ARBA" id="ARBA00023101"/>
    </source>
</evidence>
<dbReference type="EMBL" id="QUQM01000003">
    <property type="protein sequence ID" value="KAA8649292.1"/>
    <property type="molecule type" value="Genomic_DNA"/>
</dbReference>
<comment type="catalytic activity">
    <reaction evidence="7">
        <text>L-tyrosine + O2 = L-dopaquinone + H2O</text>
        <dbReference type="Rhea" id="RHEA:18117"/>
        <dbReference type="ChEBI" id="CHEBI:15377"/>
        <dbReference type="ChEBI" id="CHEBI:15379"/>
        <dbReference type="ChEBI" id="CHEBI:57924"/>
        <dbReference type="ChEBI" id="CHEBI:58315"/>
        <dbReference type="EC" id="1.14.18.1"/>
    </reaction>
</comment>
<feature type="region of interest" description="Disordered" evidence="8">
    <location>
        <begin position="202"/>
        <end position="221"/>
    </location>
</feature>
<comment type="caution">
    <text evidence="12">The sequence shown here is derived from an EMBL/GenBank/DDBJ whole genome shotgun (WGS) entry which is preliminary data.</text>
</comment>
<keyword evidence="5" id="KW-0470">Melanin biosynthesis</keyword>
<keyword evidence="13" id="KW-1185">Reference proteome</keyword>
<dbReference type="Pfam" id="PF00264">
    <property type="entry name" value="Tyrosinase"/>
    <property type="match status" value="1"/>
</dbReference>
<dbReference type="PRINTS" id="PR00092">
    <property type="entry name" value="TYROSINASE"/>
</dbReference>
<feature type="region of interest" description="Disordered" evidence="8">
    <location>
        <begin position="562"/>
        <end position="591"/>
    </location>
</feature>
<evidence type="ECO:0000256" key="6">
    <source>
        <dbReference type="ARBA" id="ARBA00048233"/>
    </source>
</evidence>
<dbReference type="Proteomes" id="UP000324241">
    <property type="component" value="Unassembled WGS sequence"/>
</dbReference>
<dbReference type="RefSeq" id="XP_033428653.1">
    <property type="nucleotide sequence ID" value="XM_033569847.1"/>
</dbReference>
<organism evidence="12 13">
    <name type="scientific">Aspergillus tanneri</name>
    <dbReference type="NCBI Taxonomy" id="1220188"/>
    <lineage>
        <taxon>Eukaryota</taxon>
        <taxon>Fungi</taxon>
        <taxon>Dikarya</taxon>
        <taxon>Ascomycota</taxon>
        <taxon>Pezizomycotina</taxon>
        <taxon>Eurotiomycetes</taxon>
        <taxon>Eurotiomycetidae</taxon>
        <taxon>Eurotiales</taxon>
        <taxon>Aspergillaceae</taxon>
        <taxon>Aspergillus</taxon>
        <taxon>Aspergillus subgen. Circumdati</taxon>
    </lineage>
</organism>
<dbReference type="GO" id="GO:0042438">
    <property type="term" value="P:melanin biosynthetic process"/>
    <property type="evidence" value="ECO:0007669"/>
    <property type="project" value="UniProtKB-KW"/>
</dbReference>
<evidence type="ECO:0000256" key="8">
    <source>
        <dbReference type="SAM" id="MobiDB-lite"/>
    </source>
</evidence>
<feature type="domain" description="Tyrosinase copper-binding" evidence="10">
    <location>
        <begin position="332"/>
        <end position="343"/>
    </location>
</feature>
<dbReference type="InterPro" id="IPR050316">
    <property type="entry name" value="Tyrosinase/Hemocyanin"/>
</dbReference>
<evidence type="ECO:0000256" key="1">
    <source>
        <dbReference type="ARBA" id="ARBA00009928"/>
    </source>
</evidence>